<dbReference type="Proteomes" id="UP000292958">
    <property type="component" value="Unassembled WGS sequence"/>
</dbReference>
<dbReference type="InterPro" id="IPR038430">
    <property type="entry name" value="NDAH_ubi_oxred_su3_sf"/>
</dbReference>
<name>A0A4Q7YQB0_9BACT</name>
<evidence type="ECO:0000256" key="10">
    <source>
        <dbReference type="ARBA" id="ARBA00023136"/>
    </source>
</evidence>
<keyword evidence="7 11" id="KW-1278">Translocase</keyword>
<keyword evidence="4 11" id="KW-1003">Cell membrane</keyword>
<comment type="subcellular location">
    <subcellularLocation>
        <location evidence="11 12">Cell membrane</location>
        <topology evidence="11 12">Multi-pass membrane protein</topology>
    </subcellularLocation>
    <subcellularLocation>
        <location evidence="1">Membrane</location>
        <topology evidence="1">Multi-pass membrane protein</topology>
    </subcellularLocation>
</comment>
<evidence type="ECO:0000256" key="3">
    <source>
        <dbReference type="ARBA" id="ARBA00022448"/>
    </source>
</evidence>
<organism evidence="13 14">
    <name type="scientific">Edaphobacter modestus</name>
    <dbReference type="NCBI Taxonomy" id="388466"/>
    <lineage>
        <taxon>Bacteria</taxon>
        <taxon>Pseudomonadati</taxon>
        <taxon>Acidobacteriota</taxon>
        <taxon>Terriglobia</taxon>
        <taxon>Terriglobales</taxon>
        <taxon>Acidobacteriaceae</taxon>
        <taxon>Edaphobacter</taxon>
    </lineage>
</organism>
<evidence type="ECO:0000313" key="14">
    <source>
        <dbReference type="Proteomes" id="UP000292958"/>
    </source>
</evidence>
<dbReference type="GO" id="GO:0005886">
    <property type="term" value="C:plasma membrane"/>
    <property type="evidence" value="ECO:0007669"/>
    <property type="project" value="UniProtKB-SubCell"/>
</dbReference>
<reference evidence="13 14" key="1">
    <citation type="submission" date="2019-02" db="EMBL/GenBank/DDBJ databases">
        <title>Genomic Encyclopedia of Archaeal and Bacterial Type Strains, Phase II (KMG-II): from individual species to whole genera.</title>
        <authorList>
            <person name="Goeker M."/>
        </authorList>
    </citation>
    <scope>NUCLEOTIDE SEQUENCE [LARGE SCALE GENOMIC DNA]</scope>
    <source>
        <strain evidence="13 14">DSM 18101</strain>
    </source>
</reference>
<dbReference type="AlphaFoldDB" id="A0A4Q7YQB0"/>
<evidence type="ECO:0000256" key="11">
    <source>
        <dbReference type="HAMAP-Rule" id="MF_01394"/>
    </source>
</evidence>
<evidence type="ECO:0000256" key="4">
    <source>
        <dbReference type="ARBA" id="ARBA00022475"/>
    </source>
</evidence>
<keyword evidence="3 11" id="KW-0813">Transport</keyword>
<keyword evidence="11" id="KW-0830">Ubiquinone</keyword>
<evidence type="ECO:0000313" key="13">
    <source>
        <dbReference type="EMBL" id="RZU39867.1"/>
    </source>
</evidence>
<keyword evidence="6 11" id="KW-0874">Quinone</keyword>
<keyword evidence="9 11" id="KW-0520">NAD</keyword>
<feature type="transmembrane region" description="Helical" evidence="11">
    <location>
        <begin position="67"/>
        <end position="91"/>
    </location>
</feature>
<comment type="subunit">
    <text evidence="11">NDH-1 is composed of 14 different subunits. Subunits NuoA, H, J, K, L, M, N constitute the membrane sector of the complex.</text>
</comment>
<evidence type="ECO:0000256" key="9">
    <source>
        <dbReference type="ARBA" id="ARBA00023027"/>
    </source>
</evidence>
<evidence type="ECO:0000256" key="12">
    <source>
        <dbReference type="RuleBase" id="RU003639"/>
    </source>
</evidence>
<keyword evidence="8 11" id="KW-1133">Transmembrane helix</keyword>
<dbReference type="Gene3D" id="1.20.58.1610">
    <property type="entry name" value="NADH:ubiquinone/plastoquinone oxidoreductase, chain 3"/>
    <property type="match status" value="1"/>
</dbReference>
<comment type="catalytic activity">
    <reaction evidence="11 12">
        <text>a quinone + NADH + 5 H(+)(in) = a quinol + NAD(+) + 4 H(+)(out)</text>
        <dbReference type="Rhea" id="RHEA:57888"/>
        <dbReference type="ChEBI" id="CHEBI:15378"/>
        <dbReference type="ChEBI" id="CHEBI:24646"/>
        <dbReference type="ChEBI" id="CHEBI:57540"/>
        <dbReference type="ChEBI" id="CHEBI:57945"/>
        <dbReference type="ChEBI" id="CHEBI:132124"/>
    </reaction>
</comment>
<evidence type="ECO:0000256" key="8">
    <source>
        <dbReference type="ARBA" id="ARBA00022989"/>
    </source>
</evidence>
<comment type="similarity">
    <text evidence="2 11 12">Belongs to the complex I subunit 3 family.</text>
</comment>
<feature type="transmembrane region" description="Helical" evidence="11">
    <location>
        <begin position="12"/>
        <end position="36"/>
    </location>
</feature>
<dbReference type="InterPro" id="IPR023043">
    <property type="entry name" value="NAD(P)H_OxRDtase_bac/plastid"/>
</dbReference>
<dbReference type="PANTHER" id="PTHR11058:SF22">
    <property type="entry name" value="NADH-QUINONE OXIDOREDUCTASE SUBUNIT A"/>
    <property type="match status" value="1"/>
</dbReference>
<feature type="transmembrane region" description="Helical" evidence="11">
    <location>
        <begin position="103"/>
        <end position="123"/>
    </location>
</feature>
<evidence type="ECO:0000256" key="7">
    <source>
        <dbReference type="ARBA" id="ARBA00022967"/>
    </source>
</evidence>
<dbReference type="EC" id="7.1.1.-" evidence="11"/>
<dbReference type="GO" id="GO:0008137">
    <property type="term" value="F:NADH dehydrogenase (ubiquinone) activity"/>
    <property type="evidence" value="ECO:0007669"/>
    <property type="project" value="InterPro"/>
</dbReference>
<protein>
    <recommendedName>
        <fullName evidence="11">NADH-quinone oxidoreductase subunit A</fullName>
        <ecNumber evidence="11">7.1.1.-</ecNumber>
    </recommendedName>
    <alternativeName>
        <fullName evidence="11">NADH dehydrogenase I subunit A</fullName>
    </alternativeName>
    <alternativeName>
        <fullName evidence="11">NDH-1 subunit A</fullName>
    </alternativeName>
    <alternativeName>
        <fullName evidence="11">NUO1</fullName>
    </alternativeName>
</protein>
<evidence type="ECO:0000256" key="2">
    <source>
        <dbReference type="ARBA" id="ARBA00008472"/>
    </source>
</evidence>
<dbReference type="EMBL" id="SHKW01000001">
    <property type="protein sequence ID" value="RZU39867.1"/>
    <property type="molecule type" value="Genomic_DNA"/>
</dbReference>
<comment type="caution">
    <text evidence="13">The sequence shown here is derived from an EMBL/GenBank/DDBJ whole genome shotgun (WGS) entry which is preliminary data.</text>
</comment>
<dbReference type="PANTHER" id="PTHR11058">
    <property type="entry name" value="NADH-UBIQUINONE OXIDOREDUCTASE CHAIN 3"/>
    <property type="match status" value="1"/>
</dbReference>
<sequence length="137" mass="15608">MAMHNYPYIWNYLPLVLQILVALGLACGMVGVSFLVGKHKNSRTKLGPYECGMDPVGDARGRFSVRFYMVAMLFILFDVEAVFMLPWAVIFRRLPQITGSKMFGFYEMLVYLGFVAVGLFYVWKKGILDWSADKGDL</sequence>
<keyword evidence="14" id="KW-1185">Reference proteome</keyword>
<accession>A0A4Q7YQB0</accession>
<dbReference type="InterPro" id="IPR000440">
    <property type="entry name" value="NADH_UbQ/plastoQ_OxRdtase_su3"/>
</dbReference>
<keyword evidence="10 11" id="KW-0472">Membrane</keyword>
<dbReference type="HAMAP" id="MF_01394">
    <property type="entry name" value="NDH1_NuoA"/>
    <property type="match status" value="1"/>
</dbReference>
<dbReference type="GO" id="GO:0048038">
    <property type="term" value="F:quinone binding"/>
    <property type="evidence" value="ECO:0007669"/>
    <property type="project" value="UniProtKB-KW"/>
</dbReference>
<evidence type="ECO:0000256" key="6">
    <source>
        <dbReference type="ARBA" id="ARBA00022719"/>
    </source>
</evidence>
<evidence type="ECO:0000256" key="1">
    <source>
        <dbReference type="ARBA" id="ARBA00004141"/>
    </source>
</evidence>
<comment type="function">
    <text evidence="11">NDH-1 shuttles electrons from NADH, via FMN and iron-sulfur (Fe-S) centers, to quinones in the respiratory chain. The immediate electron acceptor for the enzyme in this species is believed to be ubiquinone. Couples the redox reaction to proton translocation (for every two electrons transferred, four hydrogen ions are translocated across the cytoplasmic membrane), and thus conserves the redox energy in a proton gradient.</text>
</comment>
<keyword evidence="5 11" id="KW-0812">Transmembrane</keyword>
<proteinExistence type="inferred from homology"/>
<dbReference type="Pfam" id="PF00507">
    <property type="entry name" value="Oxidored_q4"/>
    <property type="match status" value="1"/>
</dbReference>
<evidence type="ECO:0000256" key="5">
    <source>
        <dbReference type="ARBA" id="ARBA00022692"/>
    </source>
</evidence>
<gene>
    <name evidence="11" type="primary">nuoA</name>
    <name evidence="13" type="ORF">BDD14_1262</name>
</gene>
<dbReference type="GO" id="GO:0030964">
    <property type="term" value="C:NADH dehydrogenase complex"/>
    <property type="evidence" value="ECO:0007669"/>
    <property type="project" value="TreeGrafter"/>
</dbReference>
<dbReference type="GO" id="GO:0050136">
    <property type="term" value="F:NADH dehydrogenase (quinone) (non-electrogenic) activity"/>
    <property type="evidence" value="ECO:0007669"/>
    <property type="project" value="UniProtKB-UniRule"/>
</dbReference>